<name>V3ZPG7_LOTGI</name>
<dbReference type="InterPro" id="IPR002165">
    <property type="entry name" value="Plexin_repeat"/>
</dbReference>
<keyword evidence="4 11" id="KW-0732">Signal</keyword>
<dbReference type="InterPro" id="IPR016201">
    <property type="entry name" value="PSI"/>
</dbReference>
<dbReference type="PANTHER" id="PTHR22625:SF70">
    <property type="entry name" value="PLEXIN A, ISOFORM A"/>
    <property type="match status" value="1"/>
</dbReference>
<dbReference type="KEGG" id="lgi:LOTGIDRAFT_168805"/>
<dbReference type="PROSITE" id="PS51004">
    <property type="entry name" value="SEMA"/>
    <property type="match status" value="1"/>
</dbReference>
<dbReference type="SMART" id="SM00423">
    <property type="entry name" value="PSI"/>
    <property type="match status" value="3"/>
</dbReference>
<dbReference type="SMART" id="SM00429">
    <property type="entry name" value="IPT"/>
    <property type="match status" value="1"/>
</dbReference>
<dbReference type="SUPFAM" id="SSF103575">
    <property type="entry name" value="Plexin repeat"/>
    <property type="match status" value="2"/>
</dbReference>
<dbReference type="Pfam" id="PF01833">
    <property type="entry name" value="TIG"/>
    <property type="match status" value="2"/>
</dbReference>
<dbReference type="OMA" id="CEMENIC"/>
<dbReference type="InterPro" id="IPR031148">
    <property type="entry name" value="Plexin"/>
</dbReference>
<comment type="similarity">
    <text evidence="2">Belongs to the plexin family.</text>
</comment>
<dbReference type="SMART" id="SM00630">
    <property type="entry name" value="Sema"/>
    <property type="match status" value="1"/>
</dbReference>
<dbReference type="InterPro" id="IPR041019">
    <property type="entry name" value="TIG1_plexin"/>
</dbReference>
<evidence type="ECO:0000256" key="8">
    <source>
        <dbReference type="ARBA" id="ARBA00023157"/>
    </source>
</evidence>
<evidence type="ECO:0000256" key="5">
    <source>
        <dbReference type="ARBA" id="ARBA00022737"/>
    </source>
</evidence>
<dbReference type="Gene3D" id="2.60.40.10">
    <property type="entry name" value="Immunoglobulins"/>
    <property type="match status" value="4"/>
</dbReference>
<dbReference type="OrthoDB" id="6153801at2759"/>
<proteinExistence type="inferred from homology"/>
<dbReference type="GO" id="GO:0030334">
    <property type="term" value="P:regulation of cell migration"/>
    <property type="evidence" value="ECO:0007669"/>
    <property type="project" value="TreeGrafter"/>
</dbReference>
<dbReference type="Pfam" id="PF01437">
    <property type="entry name" value="PSI"/>
    <property type="match status" value="1"/>
</dbReference>
<dbReference type="GO" id="GO:0002116">
    <property type="term" value="C:semaphorin receptor complex"/>
    <property type="evidence" value="ECO:0007669"/>
    <property type="project" value="TreeGrafter"/>
</dbReference>
<evidence type="ECO:0000256" key="7">
    <source>
        <dbReference type="ARBA" id="ARBA00023136"/>
    </source>
</evidence>
<dbReference type="Pfam" id="PF01403">
    <property type="entry name" value="Sema"/>
    <property type="match status" value="1"/>
</dbReference>
<comment type="subcellular location">
    <subcellularLocation>
        <location evidence="1">Cell membrane</location>
        <topology evidence="1">Single-pass type I membrane protein</topology>
    </subcellularLocation>
</comment>
<dbReference type="RefSeq" id="XP_009064967.1">
    <property type="nucleotide sequence ID" value="XM_009066719.1"/>
</dbReference>
<keyword evidence="7" id="KW-0472">Membrane</keyword>
<keyword evidence="6" id="KW-1133">Transmembrane helix</keyword>
<dbReference type="InterPro" id="IPR002909">
    <property type="entry name" value="IPT_dom"/>
</dbReference>
<reference evidence="13 14" key="1">
    <citation type="journal article" date="2013" name="Nature">
        <title>Insights into bilaterian evolution from three spiralian genomes.</title>
        <authorList>
            <person name="Simakov O."/>
            <person name="Marletaz F."/>
            <person name="Cho S.J."/>
            <person name="Edsinger-Gonzales E."/>
            <person name="Havlak P."/>
            <person name="Hellsten U."/>
            <person name="Kuo D.H."/>
            <person name="Larsson T."/>
            <person name="Lv J."/>
            <person name="Arendt D."/>
            <person name="Savage R."/>
            <person name="Osoegawa K."/>
            <person name="de Jong P."/>
            <person name="Grimwood J."/>
            <person name="Chapman J.A."/>
            <person name="Shapiro H."/>
            <person name="Aerts A."/>
            <person name="Otillar R.P."/>
            <person name="Terry A.Y."/>
            <person name="Boore J.L."/>
            <person name="Grigoriev I.V."/>
            <person name="Lindberg D.R."/>
            <person name="Seaver E.C."/>
            <person name="Weisblat D.A."/>
            <person name="Putnam N.H."/>
            <person name="Rokhsar D.S."/>
        </authorList>
    </citation>
    <scope>NUCLEOTIDE SEQUENCE [LARGE SCALE GENOMIC DNA]</scope>
</reference>
<comment type="caution">
    <text evidence="10">Lacks conserved residue(s) required for the propagation of feature annotation.</text>
</comment>
<evidence type="ECO:0000313" key="14">
    <source>
        <dbReference type="Proteomes" id="UP000030746"/>
    </source>
</evidence>
<keyword evidence="8" id="KW-1015">Disulfide bond</keyword>
<dbReference type="HOGENOM" id="CLU_001436_0_0_1"/>
<keyword evidence="14" id="KW-1185">Reference proteome</keyword>
<dbReference type="Proteomes" id="UP000030746">
    <property type="component" value="Unassembled WGS sequence"/>
</dbReference>
<dbReference type="GO" id="GO:0017154">
    <property type="term" value="F:semaphorin receptor activity"/>
    <property type="evidence" value="ECO:0007669"/>
    <property type="project" value="InterPro"/>
</dbReference>
<evidence type="ECO:0000259" key="12">
    <source>
        <dbReference type="PROSITE" id="PS51004"/>
    </source>
</evidence>
<dbReference type="AlphaFoldDB" id="V3ZPG7"/>
<dbReference type="InterPro" id="IPR014756">
    <property type="entry name" value="Ig_E-set"/>
</dbReference>
<evidence type="ECO:0000256" key="11">
    <source>
        <dbReference type="SAM" id="SignalP"/>
    </source>
</evidence>
<accession>V3ZPG7</accession>
<protein>
    <recommendedName>
        <fullName evidence="12">Sema domain-containing protein</fullName>
    </recommendedName>
</protein>
<gene>
    <name evidence="13" type="ORF">LOTGIDRAFT_168805</name>
</gene>
<dbReference type="InterPro" id="IPR013783">
    <property type="entry name" value="Ig-like_fold"/>
</dbReference>
<organism evidence="13 14">
    <name type="scientific">Lottia gigantea</name>
    <name type="common">Giant owl limpet</name>
    <dbReference type="NCBI Taxonomy" id="225164"/>
    <lineage>
        <taxon>Eukaryota</taxon>
        <taxon>Metazoa</taxon>
        <taxon>Spiralia</taxon>
        <taxon>Lophotrochozoa</taxon>
        <taxon>Mollusca</taxon>
        <taxon>Gastropoda</taxon>
        <taxon>Patellogastropoda</taxon>
        <taxon>Lottioidea</taxon>
        <taxon>Lottiidae</taxon>
        <taxon>Lottia</taxon>
    </lineage>
</organism>
<feature type="signal peptide" evidence="11">
    <location>
        <begin position="1"/>
        <end position="21"/>
    </location>
</feature>
<dbReference type="GeneID" id="20240974"/>
<dbReference type="SUPFAM" id="SSF81296">
    <property type="entry name" value="E set domains"/>
    <property type="match status" value="2"/>
</dbReference>
<dbReference type="InterPro" id="IPR041362">
    <property type="entry name" value="TIG2_plexin"/>
</dbReference>
<dbReference type="Pfam" id="PF17960">
    <property type="entry name" value="TIG_plexin"/>
    <property type="match status" value="1"/>
</dbReference>
<dbReference type="EMBL" id="KB203534">
    <property type="protein sequence ID" value="ESO84360.1"/>
    <property type="molecule type" value="Genomic_DNA"/>
</dbReference>
<evidence type="ECO:0000256" key="6">
    <source>
        <dbReference type="ARBA" id="ARBA00022989"/>
    </source>
</evidence>
<evidence type="ECO:0000256" key="2">
    <source>
        <dbReference type="ARBA" id="ARBA00010297"/>
    </source>
</evidence>
<feature type="domain" description="Sema" evidence="12">
    <location>
        <begin position="8"/>
        <end position="457"/>
    </location>
</feature>
<evidence type="ECO:0000256" key="1">
    <source>
        <dbReference type="ARBA" id="ARBA00004251"/>
    </source>
</evidence>
<dbReference type="FunFam" id="2.60.40.10:FF:000868">
    <property type="entry name" value="Plexin D1"/>
    <property type="match status" value="1"/>
</dbReference>
<dbReference type="PANTHER" id="PTHR22625">
    <property type="entry name" value="PLEXIN"/>
    <property type="match status" value="1"/>
</dbReference>
<feature type="chain" id="PRO_5004716461" description="Sema domain-containing protein" evidence="11">
    <location>
        <begin position="22"/>
        <end position="943"/>
    </location>
</feature>
<evidence type="ECO:0000256" key="4">
    <source>
        <dbReference type="ARBA" id="ARBA00022729"/>
    </source>
</evidence>
<dbReference type="InterPro" id="IPR015943">
    <property type="entry name" value="WD40/YVTN_repeat-like_dom_sf"/>
</dbReference>
<dbReference type="Pfam" id="PF18020">
    <property type="entry name" value="TIG_2"/>
    <property type="match status" value="1"/>
</dbReference>
<dbReference type="InterPro" id="IPR036352">
    <property type="entry name" value="Semap_dom_sf"/>
</dbReference>
<dbReference type="SUPFAM" id="SSF101912">
    <property type="entry name" value="Sema domain"/>
    <property type="match status" value="1"/>
</dbReference>
<evidence type="ECO:0000256" key="3">
    <source>
        <dbReference type="ARBA" id="ARBA00022692"/>
    </source>
</evidence>
<dbReference type="GO" id="GO:0005886">
    <property type="term" value="C:plasma membrane"/>
    <property type="evidence" value="ECO:0007669"/>
    <property type="project" value="UniProtKB-SubCell"/>
</dbReference>
<dbReference type="CTD" id="20240974"/>
<sequence length="943" mass="104888">MEGGIRLQLFLLVSLICHTQCIKILHSFRDPGGNILQKLVIDDQTGNVFLGALNRLHKLDPDLNIVQSASTGPRLDNVECPPPLLPCDKPKTQLNSQIKGLVIDSASNSLILCSSLFHGSCQTLALNNITNVKKFFHKPLVPNDHHSCYMFLAPSINNTQALYIATAYSDLGDAAYRDLVPSISSRSLDNLDFIHRDTEGSTKLEILKEYRESFIVRQLYGFQNGGFVYFITLQRENPGSQKIVSRINRLCQQDRYFRSFVEIPIKCQKSDSDSYDVVQNAYFTNGKLYVIFSNTVSSAGAKKSTFCEYDIQDIDLEFNETVRNCYKAVGNFGPEHYKKIEPCPPLIFGSVDFCGESGEWKDYSAIEGSKPISATPLHFFTSDKPTAIFVHPEGNHRYAYIGTQDGHVIKLRFENGQVNQLFKITHSVGDIILQITNHPQSNLLYILGSHKLSVLSLNHCDDLTSCDECMNDGDETCGWCVMDNRCTTKELCQSSVITPPWLSRTDQSCASISSLQPSSLSYKKFINGGDSRQIKFQVNKLKFESNRNLNCLFINGEKHDNTMAILDQKENTITCPLPRQLPTIPQGKDHEDLELQFHVEGKMIVKRDVSVFDCQGNNNCTSCSTSQFNCHWCPVSHSCVEQSESCPQGDSIKVNDRCPRLETAASDTDILVHSGELKTISVQVRALEANQRSNLKCHFDLSGQVQTVSAKISSSTLTCETIKLAYADDIPYIVAGFKVTWGQQNHPLDNPQRMNVRIYKCASMVTNCGKCLSLDVEYECGWCEDQCSLQKKCQKSWLDQSETCPNPQILRYSPSKGPVKGKTEIQVNGINLGKEISDILGQVTVAGLPCDVMQEHYEPSSSFKCEVKGVTSAKSGTVKVVVNNKYTAESDTVFEFVDPVLNHVDPKQGLMSGGTRVLIKGNNLDVGSDTQVIVGGNSVPVIK</sequence>
<evidence type="ECO:0000256" key="9">
    <source>
        <dbReference type="ARBA" id="ARBA00023180"/>
    </source>
</evidence>
<dbReference type="InterPro" id="IPR001627">
    <property type="entry name" value="Semap_dom"/>
</dbReference>
<keyword evidence="3" id="KW-0812">Transmembrane</keyword>
<keyword evidence="5" id="KW-0677">Repeat</keyword>
<evidence type="ECO:0000256" key="10">
    <source>
        <dbReference type="PROSITE-ProRule" id="PRU00352"/>
    </source>
</evidence>
<evidence type="ECO:0000313" key="13">
    <source>
        <dbReference type="EMBL" id="ESO84360.1"/>
    </source>
</evidence>
<keyword evidence="9" id="KW-0325">Glycoprotein</keyword>
<dbReference type="Gene3D" id="2.130.10.10">
    <property type="entry name" value="YVTN repeat-like/Quinoprotein amine dehydrogenase"/>
    <property type="match status" value="1"/>
</dbReference>